<dbReference type="Pfam" id="PF08310">
    <property type="entry name" value="LGFP"/>
    <property type="match status" value="10"/>
</dbReference>
<name>A0ABV9LP57_9ACTN</name>
<dbReference type="Proteomes" id="UP001596025">
    <property type="component" value="Unassembled WGS sequence"/>
</dbReference>
<gene>
    <name evidence="2" type="ORF">ACFO3M_17180</name>
</gene>
<keyword evidence="3" id="KW-1185">Reference proteome</keyword>
<feature type="chain" id="PRO_5045495923" description="LGFP repeat-containing protein" evidence="1">
    <location>
        <begin position="35"/>
        <end position="807"/>
    </location>
</feature>
<sequence length="807" mass="85751">MSGRSVPRRARLLLALACVLASLAGLGVVQVTTAAPAQAASAADFRAGNIISDAVFWDASTMAPWDVQAFLNGKVSSCQAGYTCLKDYRENTWTRPADAQCAQYNGVAGQTAADIIWNVAQACQVNPRVLLVLLQKETSLVTKTNPTWDNAYKKATGYGCPDTAPCDAQYYGFYNQVYKAAWQYRRYAVNWRNYSYQAGRWNTIQWHPNAACGTTSVYIENQATAGLYIYTPYPPNQAAMNNLYGTGDGCSSYGNRNFWRMFTDWFGSTQYSVVGEIDALWQRMGGIGGALGAPVGARYPTWGNGWTQGFQNGRIHYSPATGAQAVLAPISWAYDPLMGESGPLGYPVGPRYATWGNGWTQGFQNGRIHYSPTTGTHAVLAPISAAYDALLGESGPLGYPVGDRYQTAGNGWVQGFQNGRIHWSPTTGAHAVLAPISPAYDELLGESGPLGYPVGGRYQTVNSGWVQGFEKGRIHYSPATGAHAVIGGISTAYDALLGESGPLGYPTGDRYPTPGNGFTQTFQNGRIHWSPATGGHAVVAPIAATYDSLTGESGPLGYPVGSRYATPGGGWTQAFQNGRIHSSPASGTFAVLSPISTAYDPLLGESGPLGYPVGARYRTWNDGWTQAFQNGRIHYSPTTGAHAVLAPISATYDALLGESGPLGYPVGDRYQTAGGGWTQAFQNGRIHWSPTTGAHAVLAPLSPAYDALLGESGPLGYPTADRARAAGSGWVQVFENGRIYWSSTTGAHAVRGSVAQAYAAAGAESGELGYPTGDLVTEPDGAQRQDFQHGSIRWTSADGATVTLTTD</sequence>
<keyword evidence="1" id="KW-0732">Signal</keyword>
<reference evidence="3" key="1">
    <citation type="journal article" date="2019" name="Int. J. Syst. Evol. Microbiol.">
        <title>The Global Catalogue of Microorganisms (GCM) 10K type strain sequencing project: providing services to taxonomists for standard genome sequencing and annotation.</title>
        <authorList>
            <consortium name="The Broad Institute Genomics Platform"/>
            <consortium name="The Broad Institute Genome Sequencing Center for Infectious Disease"/>
            <person name="Wu L."/>
            <person name="Ma J."/>
        </authorList>
    </citation>
    <scope>NUCLEOTIDE SEQUENCE [LARGE SCALE GENOMIC DNA]</scope>
    <source>
        <strain evidence="3">CCUG 62763</strain>
    </source>
</reference>
<protein>
    <recommendedName>
        <fullName evidence="4">LGFP repeat-containing protein</fullName>
    </recommendedName>
</protein>
<organism evidence="2 3">
    <name type="scientific">Geodermatophilus arenarius</name>
    <dbReference type="NCBI Taxonomy" id="1137990"/>
    <lineage>
        <taxon>Bacteria</taxon>
        <taxon>Bacillati</taxon>
        <taxon>Actinomycetota</taxon>
        <taxon>Actinomycetes</taxon>
        <taxon>Geodermatophilales</taxon>
        <taxon>Geodermatophilaceae</taxon>
        <taxon>Geodermatophilus</taxon>
    </lineage>
</organism>
<dbReference type="EMBL" id="JBHSGR010000020">
    <property type="protein sequence ID" value="MFC4695135.1"/>
    <property type="molecule type" value="Genomic_DNA"/>
</dbReference>
<evidence type="ECO:0000256" key="1">
    <source>
        <dbReference type="SAM" id="SignalP"/>
    </source>
</evidence>
<evidence type="ECO:0000313" key="3">
    <source>
        <dbReference type="Proteomes" id="UP001596025"/>
    </source>
</evidence>
<evidence type="ECO:0000313" key="2">
    <source>
        <dbReference type="EMBL" id="MFC4695135.1"/>
    </source>
</evidence>
<dbReference type="RefSeq" id="WP_387991451.1">
    <property type="nucleotide sequence ID" value="NZ_JBHSGR010000020.1"/>
</dbReference>
<accession>A0ABV9LP57</accession>
<feature type="signal peptide" evidence="1">
    <location>
        <begin position="1"/>
        <end position="34"/>
    </location>
</feature>
<proteinExistence type="predicted"/>
<dbReference type="InterPro" id="IPR013207">
    <property type="entry name" value="LGFP"/>
</dbReference>
<evidence type="ECO:0008006" key="4">
    <source>
        <dbReference type="Google" id="ProtNLM"/>
    </source>
</evidence>
<comment type="caution">
    <text evidence="2">The sequence shown here is derived from an EMBL/GenBank/DDBJ whole genome shotgun (WGS) entry which is preliminary data.</text>
</comment>